<reference evidence="3" key="2">
    <citation type="submission" date="2021-04" db="EMBL/GenBank/DDBJ databases">
        <authorList>
            <person name="Gilroy R."/>
        </authorList>
    </citation>
    <scope>NUCLEOTIDE SEQUENCE</scope>
    <source>
        <strain evidence="3">ChiGjej1B1-1692</strain>
    </source>
</reference>
<gene>
    <name evidence="3" type="ORF">H9757_02145</name>
</gene>
<dbReference type="PANTHER" id="PTHR43794">
    <property type="entry name" value="AMINOHYDROLASE SSNA-RELATED"/>
    <property type="match status" value="1"/>
</dbReference>
<dbReference type="Gene3D" id="3.20.20.140">
    <property type="entry name" value="Metal-dependent hydrolases"/>
    <property type="match status" value="1"/>
</dbReference>
<dbReference type="InterPro" id="IPR032466">
    <property type="entry name" value="Metal_Hydrolase"/>
</dbReference>
<dbReference type="AlphaFoldDB" id="A0A9D2SW15"/>
<organism evidence="3 4">
    <name type="scientific">Candidatus Mediterraneibacter faecigallinarum</name>
    <dbReference type="NCBI Taxonomy" id="2838669"/>
    <lineage>
        <taxon>Bacteria</taxon>
        <taxon>Bacillati</taxon>
        <taxon>Bacillota</taxon>
        <taxon>Clostridia</taxon>
        <taxon>Lachnospirales</taxon>
        <taxon>Lachnospiraceae</taxon>
        <taxon>Mediterraneibacter</taxon>
    </lineage>
</organism>
<comment type="caution">
    <text evidence="3">The sequence shown here is derived from an EMBL/GenBank/DDBJ whole genome shotgun (WGS) entry which is preliminary data.</text>
</comment>
<evidence type="ECO:0000313" key="4">
    <source>
        <dbReference type="Proteomes" id="UP000823894"/>
    </source>
</evidence>
<sequence length="425" mass="47379">MNTRIYNAKILTMEEGRAIFEGELWIEGDTITYAGAAKNDGGKEWDEQIDAEGNLIMPGFKNAHTHSAMTFLRSHADDMKLDEWLNTRVFPAEAKLTDHDIYWLTKLAVMEYLTSGITAMFDMYMHRAAGAEAARDTGFRNVFCESINNFGGTIEEVEADYHTYNQDEDRLVSYQLGFHAEYTTSRELMEGIAALSEKYKAPVYVHCSETRKEVEECRERTGMTPVAYMDSLGLFRHGGGLFHGVHMDDADFDIIKERGLWVVTNPASNLKLASGIAPVKRYLDMGIPVAIGTDGPASNNCLDMFREMFLVTGLQKAVCDDPEAVPAMEVLKMATVNGAHAMGLSECDTLSAGKKADLIMIDLMQPNMQPLQNIEKNIVYSGSKQNVKMTMIGGKILYRGGEFFLDCPAEEIYREANASARRILG</sequence>
<proteinExistence type="predicted"/>
<evidence type="ECO:0000259" key="2">
    <source>
        <dbReference type="Pfam" id="PF01979"/>
    </source>
</evidence>
<dbReference type="InterPro" id="IPR011059">
    <property type="entry name" value="Metal-dep_hydrolase_composite"/>
</dbReference>
<dbReference type="InterPro" id="IPR006680">
    <property type="entry name" value="Amidohydro-rel"/>
</dbReference>
<dbReference type="EMBL" id="DWWK01000025">
    <property type="protein sequence ID" value="HJC37858.1"/>
    <property type="molecule type" value="Genomic_DNA"/>
</dbReference>
<dbReference type="SUPFAM" id="SSF51338">
    <property type="entry name" value="Composite domain of metallo-dependent hydrolases"/>
    <property type="match status" value="1"/>
</dbReference>
<feature type="domain" description="Amidohydrolase-related" evidence="2">
    <location>
        <begin position="56"/>
        <end position="397"/>
    </location>
</feature>
<dbReference type="Pfam" id="PF01979">
    <property type="entry name" value="Amidohydro_1"/>
    <property type="match status" value="1"/>
</dbReference>
<evidence type="ECO:0000313" key="3">
    <source>
        <dbReference type="EMBL" id="HJC37858.1"/>
    </source>
</evidence>
<dbReference type="GO" id="GO:0016810">
    <property type="term" value="F:hydrolase activity, acting on carbon-nitrogen (but not peptide) bonds"/>
    <property type="evidence" value="ECO:0007669"/>
    <property type="project" value="InterPro"/>
</dbReference>
<accession>A0A9D2SW15</accession>
<name>A0A9D2SW15_9FIRM</name>
<dbReference type="Gene3D" id="2.30.40.10">
    <property type="entry name" value="Urease, subunit C, domain 1"/>
    <property type="match status" value="1"/>
</dbReference>
<dbReference type="InterPro" id="IPR050287">
    <property type="entry name" value="MTA/SAH_deaminase"/>
</dbReference>
<dbReference type="CDD" id="cd01298">
    <property type="entry name" value="ATZ_TRZ_like"/>
    <property type="match status" value="1"/>
</dbReference>
<protein>
    <submittedName>
        <fullName evidence="3">Amidohydrolase</fullName>
    </submittedName>
</protein>
<dbReference type="SUPFAM" id="SSF51556">
    <property type="entry name" value="Metallo-dependent hydrolases"/>
    <property type="match status" value="1"/>
</dbReference>
<evidence type="ECO:0000256" key="1">
    <source>
        <dbReference type="ARBA" id="ARBA00022801"/>
    </source>
</evidence>
<reference evidence="3" key="1">
    <citation type="journal article" date="2021" name="PeerJ">
        <title>Extensive microbial diversity within the chicken gut microbiome revealed by metagenomics and culture.</title>
        <authorList>
            <person name="Gilroy R."/>
            <person name="Ravi A."/>
            <person name="Getino M."/>
            <person name="Pursley I."/>
            <person name="Horton D.L."/>
            <person name="Alikhan N.F."/>
            <person name="Baker D."/>
            <person name="Gharbi K."/>
            <person name="Hall N."/>
            <person name="Watson M."/>
            <person name="Adriaenssens E.M."/>
            <person name="Foster-Nyarko E."/>
            <person name="Jarju S."/>
            <person name="Secka A."/>
            <person name="Antonio M."/>
            <person name="Oren A."/>
            <person name="Chaudhuri R.R."/>
            <person name="La Ragione R."/>
            <person name="Hildebrand F."/>
            <person name="Pallen M.J."/>
        </authorList>
    </citation>
    <scope>NUCLEOTIDE SEQUENCE</scope>
    <source>
        <strain evidence="3">ChiGjej1B1-1692</strain>
    </source>
</reference>
<dbReference type="Proteomes" id="UP000823894">
    <property type="component" value="Unassembled WGS sequence"/>
</dbReference>
<dbReference type="PANTHER" id="PTHR43794:SF11">
    <property type="entry name" value="AMIDOHYDROLASE-RELATED DOMAIN-CONTAINING PROTEIN"/>
    <property type="match status" value="1"/>
</dbReference>
<keyword evidence="1" id="KW-0378">Hydrolase</keyword>